<evidence type="ECO:0000313" key="2">
    <source>
        <dbReference type="EMBL" id="PON22700.1"/>
    </source>
</evidence>
<protein>
    <submittedName>
        <fullName evidence="2">Uncharacterized protein</fullName>
    </submittedName>
</protein>
<keyword evidence="3" id="KW-1185">Reference proteome</keyword>
<evidence type="ECO:0000256" key="1">
    <source>
        <dbReference type="SAM" id="MobiDB-lite"/>
    </source>
</evidence>
<dbReference type="Proteomes" id="UP000054821">
    <property type="component" value="Unassembled WGS sequence"/>
</dbReference>
<name>A0A2P4ZEH9_9HYPO</name>
<dbReference type="STRING" id="398673.A0A2P4ZEH9"/>
<dbReference type="AlphaFoldDB" id="A0A2P4ZEH9"/>
<sequence>MANTPLPPISALKALEPRPGGHWAVYEQEGDSTTLSYVMNNGTEAITYTLHQCKTEEDIRKHCASFVYEYTDDLDTGFGAQRVGELLPEFGNTREVASQIYETQPRTLPEYYSTSQSQQPLQEQFLFSAQTVMISSPESHPQANNQFEETTMTQRSQIYQEEQGYATSEDQLPLLGGFAAGATEWSLGSGCFPIAAENNPISMPNAEVRMSQDMSILMDSWEQSWASVNSNDTQGDDGDWDSLLPHA</sequence>
<dbReference type="GeneID" id="29988453"/>
<proteinExistence type="predicted"/>
<dbReference type="EMBL" id="JPDN02000035">
    <property type="protein sequence ID" value="PON22700.1"/>
    <property type="molecule type" value="Genomic_DNA"/>
</dbReference>
<gene>
    <name evidence="2" type="ORF">TGAM01_v208386</name>
</gene>
<dbReference type="RefSeq" id="XP_018658416.1">
    <property type="nucleotide sequence ID" value="XM_018808370.1"/>
</dbReference>
<organism evidence="2 3">
    <name type="scientific">Trichoderma gamsii</name>
    <dbReference type="NCBI Taxonomy" id="398673"/>
    <lineage>
        <taxon>Eukaryota</taxon>
        <taxon>Fungi</taxon>
        <taxon>Dikarya</taxon>
        <taxon>Ascomycota</taxon>
        <taxon>Pezizomycotina</taxon>
        <taxon>Sordariomycetes</taxon>
        <taxon>Hypocreomycetidae</taxon>
        <taxon>Hypocreales</taxon>
        <taxon>Hypocreaceae</taxon>
        <taxon>Trichoderma</taxon>
    </lineage>
</organism>
<comment type="caution">
    <text evidence="2">The sequence shown here is derived from an EMBL/GenBank/DDBJ whole genome shotgun (WGS) entry which is preliminary data.</text>
</comment>
<feature type="region of interest" description="Disordered" evidence="1">
    <location>
        <begin position="227"/>
        <end position="247"/>
    </location>
</feature>
<evidence type="ECO:0000313" key="3">
    <source>
        <dbReference type="Proteomes" id="UP000054821"/>
    </source>
</evidence>
<reference evidence="2 3" key="1">
    <citation type="journal article" date="2016" name="Genome Announc.">
        <title>Draft Whole-Genome Sequence of Trichoderma gamsii T6085, a Promising Biocontrol Agent of Fusarium Head Blight on Wheat.</title>
        <authorList>
            <person name="Baroncelli R."/>
            <person name="Zapparata A."/>
            <person name="Piaggeschi G."/>
            <person name="Sarrocco S."/>
            <person name="Vannacci G."/>
        </authorList>
    </citation>
    <scope>NUCLEOTIDE SEQUENCE [LARGE SCALE GENOMIC DNA]</scope>
    <source>
        <strain evidence="2 3">T6085</strain>
    </source>
</reference>
<accession>A0A2P4ZEH9</accession>